<dbReference type="Proteomes" id="UP000013047">
    <property type="component" value="Unassembled WGS sequence"/>
</dbReference>
<dbReference type="InterPro" id="IPR050188">
    <property type="entry name" value="RluA_PseudoU_synthase"/>
</dbReference>
<comment type="function">
    <text evidence="5">Responsible for synthesis of pseudouridine from uracil at positions 1911, 1915 and 1917 in 23S ribosomal RNA.</text>
</comment>
<evidence type="ECO:0000259" key="9">
    <source>
        <dbReference type="Pfam" id="PF00849"/>
    </source>
</evidence>
<dbReference type="EMBL" id="AMXF01000045">
    <property type="protein sequence ID" value="ENO97486.1"/>
    <property type="molecule type" value="Genomic_DNA"/>
</dbReference>
<dbReference type="InterPro" id="IPR036986">
    <property type="entry name" value="S4_RNA-bd_sf"/>
</dbReference>
<dbReference type="PANTHER" id="PTHR21600:SF44">
    <property type="entry name" value="RIBOSOMAL LARGE SUBUNIT PSEUDOURIDINE SYNTHASE D"/>
    <property type="match status" value="1"/>
</dbReference>
<evidence type="ECO:0000256" key="6">
    <source>
        <dbReference type="PIRSR" id="PIRSR606225-1"/>
    </source>
</evidence>
<dbReference type="Gene3D" id="3.10.290.10">
    <property type="entry name" value="RNA-binding S4 domain"/>
    <property type="match status" value="1"/>
</dbReference>
<keyword evidence="2 7" id="KW-0694">RNA-binding</keyword>
<organism evidence="10 11">
    <name type="scientific">Thauera phenylacetica B4P</name>
    <dbReference type="NCBI Taxonomy" id="1234382"/>
    <lineage>
        <taxon>Bacteria</taxon>
        <taxon>Pseudomonadati</taxon>
        <taxon>Pseudomonadota</taxon>
        <taxon>Betaproteobacteria</taxon>
        <taxon>Rhodocyclales</taxon>
        <taxon>Zoogloeaceae</taxon>
        <taxon>Thauera</taxon>
    </lineage>
</organism>
<reference evidence="10 11" key="1">
    <citation type="submission" date="2012-09" db="EMBL/GenBank/DDBJ databases">
        <title>Draft Genome Sequences of 6 Strains from Genus Thauera.</title>
        <authorList>
            <person name="Liu B."/>
            <person name="Shapleigh J.P."/>
            <person name="Frostegard A.H."/>
        </authorList>
    </citation>
    <scope>NUCLEOTIDE SEQUENCE [LARGE SCALE GENOMIC DNA]</scope>
    <source>
        <strain evidence="10 11">B4P</strain>
    </source>
</reference>
<dbReference type="PROSITE" id="PS01129">
    <property type="entry name" value="PSI_RLU"/>
    <property type="match status" value="1"/>
</dbReference>
<name>N6YT88_9RHOO</name>
<comment type="similarity">
    <text evidence="1 8">Belongs to the pseudouridine synthase RluA family.</text>
</comment>
<dbReference type="GO" id="GO:0160140">
    <property type="term" value="F:23S rRNA pseudouridine(1911/1915/1917) synthase activity"/>
    <property type="evidence" value="ECO:0007669"/>
    <property type="project" value="UniProtKB-EC"/>
</dbReference>
<dbReference type="SUPFAM" id="SSF55174">
    <property type="entry name" value="Alpha-L RNA-binding motif"/>
    <property type="match status" value="1"/>
</dbReference>
<comment type="caution">
    <text evidence="10">The sequence shown here is derived from an EMBL/GenBank/DDBJ whole genome shotgun (WGS) entry which is preliminary data.</text>
</comment>
<dbReference type="PANTHER" id="PTHR21600">
    <property type="entry name" value="MITOCHONDRIAL RNA PSEUDOURIDINE SYNTHASE"/>
    <property type="match status" value="1"/>
</dbReference>
<keyword evidence="11" id="KW-1185">Reference proteome</keyword>
<evidence type="ECO:0000256" key="5">
    <source>
        <dbReference type="ARBA" id="ARBA00056072"/>
    </source>
</evidence>
<dbReference type="SUPFAM" id="SSF55120">
    <property type="entry name" value="Pseudouridine synthase"/>
    <property type="match status" value="1"/>
</dbReference>
<evidence type="ECO:0000313" key="10">
    <source>
        <dbReference type="EMBL" id="ENO97486.1"/>
    </source>
</evidence>
<dbReference type="InterPro" id="IPR006145">
    <property type="entry name" value="PsdUridine_synth_RsuA/RluA"/>
</dbReference>
<dbReference type="FunFam" id="3.30.2350.10:FF:000006">
    <property type="entry name" value="Pseudouridine synthase"/>
    <property type="match status" value="1"/>
</dbReference>
<evidence type="ECO:0000256" key="2">
    <source>
        <dbReference type="ARBA" id="ARBA00022884"/>
    </source>
</evidence>
<sequence length="340" mass="36849">MNLAIEDTRVNERTDYIPAALAADVLSDLPADDADACEALTIPVELGGLRLDQALARLFPQHSRSRLQGWLKAGWIRVDGASPDARRKVCGGECVEIDAPPPPELAAELPEDLPLAVVCEDEDLLVIDKPVGLVVHPGSGNWSGTLLNALLFRNPGLAGVPRAGIVHRLDKDTSGLMVVAKTLAAQTELVRQLQARTVGRHYRALVQGELSAGGTVDAPIGRHPTQRTRMAVVGGGRPALTHYRVIERFPRATLVECRLETGRTHQIRVHMAHIGHPLVGDPLYGARRCGDVRLDGFPRQALHAFRLGLVHPRSGEAMRWEVPMAADFAALLDELRGGPR</sequence>
<feature type="active site" evidence="6">
    <location>
        <position position="170"/>
    </location>
</feature>
<dbReference type="InterPro" id="IPR006225">
    <property type="entry name" value="PsdUridine_synth_RluC/D"/>
</dbReference>
<dbReference type="EC" id="5.4.99.-" evidence="8"/>
<dbReference type="AlphaFoldDB" id="N6YT88"/>
<protein>
    <recommendedName>
        <fullName evidence="8">Pseudouridine synthase</fullName>
        <ecNumber evidence="8">5.4.99.-</ecNumber>
    </recommendedName>
</protein>
<proteinExistence type="inferred from homology"/>
<accession>N6YT88</accession>
<comment type="catalytic activity">
    <reaction evidence="8">
        <text>a uridine in RNA = a pseudouridine in RNA</text>
        <dbReference type="Rhea" id="RHEA:48348"/>
        <dbReference type="Rhea" id="RHEA-COMP:12068"/>
        <dbReference type="Rhea" id="RHEA-COMP:12069"/>
        <dbReference type="ChEBI" id="CHEBI:65314"/>
        <dbReference type="ChEBI" id="CHEBI:65315"/>
    </reaction>
</comment>
<evidence type="ECO:0000256" key="7">
    <source>
        <dbReference type="PROSITE-ProRule" id="PRU00182"/>
    </source>
</evidence>
<dbReference type="NCBIfam" id="NF008385">
    <property type="entry name" value="PRK11180.1"/>
    <property type="match status" value="1"/>
</dbReference>
<evidence type="ECO:0000313" key="11">
    <source>
        <dbReference type="Proteomes" id="UP000013047"/>
    </source>
</evidence>
<dbReference type="Gene3D" id="3.30.2350.10">
    <property type="entry name" value="Pseudouridine synthase"/>
    <property type="match status" value="1"/>
</dbReference>
<comment type="catalytic activity">
    <reaction evidence="4">
        <text>uridine(1911/1915/1917) in 23S rRNA = pseudouridine(1911/1915/1917) in 23S rRNA</text>
        <dbReference type="Rhea" id="RHEA:42524"/>
        <dbReference type="Rhea" id="RHEA-COMP:10097"/>
        <dbReference type="Rhea" id="RHEA-COMP:10098"/>
        <dbReference type="ChEBI" id="CHEBI:65314"/>
        <dbReference type="ChEBI" id="CHEBI:65315"/>
        <dbReference type="EC" id="5.4.99.23"/>
    </reaction>
</comment>
<gene>
    <name evidence="10" type="ORF">C667_08660</name>
</gene>
<evidence type="ECO:0000256" key="8">
    <source>
        <dbReference type="RuleBase" id="RU362028"/>
    </source>
</evidence>
<dbReference type="NCBIfam" id="TIGR00005">
    <property type="entry name" value="rluA_subfam"/>
    <property type="match status" value="1"/>
</dbReference>
<dbReference type="Pfam" id="PF00849">
    <property type="entry name" value="PseudoU_synth_2"/>
    <property type="match status" value="1"/>
</dbReference>
<evidence type="ECO:0000256" key="1">
    <source>
        <dbReference type="ARBA" id="ARBA00010876"/>
    </source>
</evidence>
<dbReference type="GO" id="GO:0000455">
    <property type="term" value="P:enzyme-directed rRNA pseudouridine synthesis"/>
    <property type="evidence" value="ECO:0007669"/>
    <property type="project" value="TreeGrafter"/>
</dbReference>
<dbReference type="CDD" id="cd02869">
    <property type="entry name" value="PseudoU_synth_RluA_like"/>
    <property type="match status" value="1"/>
</dbReference>
<dbReference type="CDD" id="cd00165">
    <property type="entry name" value="S4"/>
    <property type="match status" value="1"/>
</dbReference>
<evidence type="ECO:0000256" key="3">
    <source>
        <dbReference type="ARBA" id="ARBA00023235"/>
    </source>
</evidence>
<keyword evidence="3 8" id="KW-0413">Isomerase</keyword>
<dbReference type="InterPro" id="IPR020103">
    <property type="entry name" value="PsdUridine_synth_cat_dom_sf"/>
</dbReference>
<evidence type="ECO:0000256" key="4">
    <source>
        <dbReference type="ARBA" id="ARBA00036882"/>
    </source>
</evidence>
<dbReference type="InterPro" id="IPR006224">
    <property type="entry name" value="PsdUridine_synth_RluA-like_CS"/>
</dbReference>
<feature type="domain" description="Pseudouridine synthase RsuA/RluA-like" evidence="9">
    <location>
        <begin position="123"/>
        <end position="273"/>
    </location>
</feature>
<dbReference type="PROSITE" id="PS50889">
    <property type="entry name" value="S4"/>
    <property type="match status" value="1"/>
</dbReference>
<dbReference type="GO" id="GO:0003723">
    <property type="term" value="F:RNA binding"/>
    <property type="evidence" value="ECO:0007669"/>
    <property type="project" value="UniProtKB-KW"/>
</dbReference>